<dbReference type="PANTHER" id="PTHR11567:SF211">
    <property type="entry name" value="PROSTATIC ACID PHOSPHATASE"/>
    <property type="match status" value="1"/>
</dbReference>
<accession>A0A9N9XK65</accession>
<comment type="catalytic activity">
    <reaction evidence="1">
        <text>a phosphate monoester + H2O = an alcohol + phosphate</text>
        <dbReference type="Rhea" id="RHEA:15017"/>
        <dbReference type="ChEBI" id="CHEBI:15377"/>
        <dbReference type="ChEBI" id="CHEBI:30879"/>
        <dbReference type="ChEBI" id="CHEBI:43474"/>
        <dbReference type="ChEBI" id="CHEBI:67140"/>
        <dbReference type="EC" id="3.1.3.2"/>
    </reaction>
</comment>
<dbReference type="InterPro" id="IPR050645">
    <property type="entry name" value="Histidine_acid_phosphatase"/>
</dbReference>
<proteinExistence type="inferred from homology"/>
<dbReference type="PANTHER" id="PTHR11567">
    <property type="entry name" value="ACID PHOSPHATASE-RELATED"/>
    <property type="match status" value="1"/>
</dbReference>
<dbReference type="InterPro" id="IPR033379">
    <property type="entry name" value="Acid_Pase_AS"/>
</dbReference>
<dbReference type="Gene3D" id="3.40.50.1240">
    <property type="entry name" value="Phosphoglycerate mutase-like"/>
    <property type="match status" value="1"/>
</dbReference>
<feature type="chain" id="PRO_5040374090" description="acid phosphatase" evidence="8">
    <location>
        <begin position="18"/>
        <end position="389"/>
    </location>
</feature>
<reference evidence="9" key="1">
    <citation type="submission" date="2022-01" db="EMBL/GenBank/DDBJ databases">
        <authorList>
            <person name="King R."/>
        </authorList>
    </citation>
    <scope>NUCLEOTIDE SEQUENCE</scope>
</reference>
<keyword evidence="10" id="KW-1185">Reference proteome</keyword>
<feature type="signal peptide" evidence="8">
    <location>
        <begin position="1"/>
        <end position="17"/>
    </location>
</feature>
<dbReference type="PROSITE" id="PS00616">
    <property type="entry name" value="HIS_ACID_PHOSPHAT_1"/>
    <property type="match status" value="1"/>
</dbReference>
<sequence length="389" mass="45143">MLLKFLLCFAPFVVINAEISSDTLVYVHLLFRHGDRCPEKNNLYKSSPYYNESYFKPYGFGQLTNKGKLRSYNVGKEIRARYKGFLDEEYSIDLIDARSSDFNRTKASLQAMLAGLFPPTEELNWLPGFNWQPIPTTYVERSRDKEMFAFGCPMWDATLDEYSKTQQDNETTSKYDDLLKFLTEKTGENYDFLNAYYLYFGFKILQELNYTLPDWGNDVYPYPLKNLTLDYYDMITATSKLRQLTGGYLLKNIVDDVQKRINDQSISRTMSLWCGHENNIAALLKVMKVPRNDDIASYGSYIAMEVHRVNGTYGFQVLYRNKEAQAKVLKLPGCEEFCPMDSFMRIVREDLPVDDSVCEGAHSSTTRHLSQISILVLLILHYCIHNYSK</sequence>
<organism evidence="9 10">
    <name type="scientific">Phyllotreta striolata</name>
    <name type="common">Striped flea beetle</name>
    <name type="synonym">Crioceris striolata</name>
    <dbReference type="NCBI Taxonomy" id="444603"/>
    <lineage>
        <taxon>Eukaryota</taxon>
        <taxon>Metazoa</taxon>
        <taxon>Ecdysozoa</taxon>
        <taxon>Arthropoda</taxon>
        <taxon>Hexapoda</taxon>
        <taxon>Insecta</taxon>
        <taxon>Pterygota</taxon>
        <taxon>Neoptera</taxon>
        <taxon>Endopterygota</taxon>
        <taxon>Coleoptera</taxon>
        <taxon>Polyphaga</taxon>
        <taxon>Cucujiformia</taxon>
        <taxon>Chrysomeloidea</taxon>
        <taxon>Chrysomelidae</taxon>
        <taxon>Galerucinae</taxon>
        <taxon>Alticini</taxon>
        <taxon>Phyllotreta</taxon>
    </lineage>
</organism>
<dbReference type="OrthoDB" id="10257284at2759"/>
<evidence type="ECO:0000256" key="5">
    <source>
        <dbReference type="ARBA" id="ARBA00022801"/>
    </source>
</evidence>
<gene>
    <name evidence="9" type="ORF">PHYEVI_LOCUS1235</name>
</gene>
<name>A0A9N9XK65_PHYSR</name>
<evidence type="ECO:0000256" key="7">
    <source>
        <dbReference type="ARBA" id="ARBA00023180"/>
    </source>
</evidence>
<dbReference type="InterPro" id="IPR029033">
    <property type="entry name" value="His_PPase_superfam"/>
</dbReference>
<evidence type="ECO:0000313" key="9">
    <source>
        <dbReference type="EMBL" id="CAG9854775.1"/>
    </source>
</evidence>
<evidence type="ECO:0000313" key="10">
    <source>
        <dbReference type="Proteomes" id="UP001153712"/>
    </source>
</evidence>
<dbReference type="InterPro" id="IPR000560">
    <property type="entry name" value="His_Pase_clade-2"/>
</dbReference>
<evidence type="ECO:0000256" key="1">
    <source>
        <dbReference type="ARBA" id="ARBA00000032"/>
    </source>
</evidence>
<protein>
    <recommendedName>
        <fullName evidence="3">acid phosphatase</fullName>
        <ecNumber evidence="3">3.1.3.2</ecNumber>
    </recommendedName>
</protein>
<dbReference type="SUPFAM" id="SSF53254">
    <property type="entry name" value="Phosphoglycerate mutase-like"/>
    <property type="match status" value="1"/>
</dbReference>
<evidence type="ECO:0000256" key="2">
    <source>
        <dbReference type="ARBA" id="ARBA00005375"/>
    </source>
</evidence>
<keyword evidence="4 8" id="KW-0732">Signal</keyword>
<dbReference type="Proteomes" id="UP001153712">
    <property type="component" value="Chromosome 1"/>
</dbReference>
<dbReference type="CDD" id="cd07061">
    <property type="entry name" value="HP_HAP_like"/>
    <property type="match status" value="1"/>
</dbReference>
<dbReference type="EMBL" id="OU900094">
    <property type="protein sequence ID" value="CAG9854775.1"/>
    <property type="molecule type" value="Genomic_DNA"/>
</dbReference>
<keyword evidence="7" id="KW-0325">Glycoprotein</keyword>
<comment type="similarity">
    <text evidence="2">Belongs to the histidine acid phosphatase family.</text>
</comment>
<evidence type="ECO:0000256" key="4">
    <source>
        <dbReference type="ARBA" id="ARBA00022729"/>
    </source>
</evidence>
<keyword evidence="6" id="KW-1015">Disulfide bond</keyword>
<dbReference type="AlphaFoldDB" id="A0A9N9XK65"/>
<evidence type="ECO:0000256" key="8">
    <source>
        <dbReference type="SAM" id="SignalP"/>
    </source>
</evidence>
<dbReference type="GO" id="GO:0003993">
    <property type="term" value="F:acid phosphatase activity"/>
    <property type="evidence" value="ECO:0007669"/>
    <property type="project" value="UniProtKB-EC"/>
</dbReference>
<dbReference type="Pfam" id="PF00328">
    <property type="entry name" value="His_Phos_2"/>
    <property type="match status" value="1"/>
</dbReference>
<dbReference type="EC" id="3.1.3.2" evidence="3"/>
<evidence type="ECO:0000256" key="6">
    <source>
        <dbReference type="ARBA" id="ARBA00023157"/>
    </source>
</evidence>
<evidence type="ECO:0000256" key="3">
    <source>
        <dbReference type="ARBA" id="ARBA00012646"/>
    </source>
</evidence>
<keyword evidence="5" id="KW-0378">Hydrolase</keyword>